<dbReference type="PANTHER" id="PTHR34351">
    <property type="entry name" value="SLR1927 PROTEIN-RELATED"/>
    <property type="match status" value="1"/>
</dbReference>
<accession>A0ABU2KTA3</accession>
<comment type="caution">
    <text evidence="3">The sequence shown here is derived from an EMBL/GenBank/DDBJ whole genome shotgun (WGS) entry which is preliminary data.</text>
</comment>
<evidence type="ECO:0000256" key="1">
    <source>
        <dbReference type="SAM" id="Phobius"/>
    </source>
</evidence>
<dbReference type="InterPro" id="IPR002881">
    <property type="entry name" value="DUF58"/>
</dbReference>
<reference evidence="4" key="1">
    <citation type="submission" date="2023-07" db="EMBL/GenBank/DDBJ databases">
        <title>30 novel species of actinomycetes from the DSMZ collection.</title>
        <authorList>
            <person name="Nouioui I."/>
        </authorList>
    </citation>
    <scope>NUCLEOTIDE SEQUENCE [LARGE SCALE GENOMIC DNA]</scope>
    <source>
        <strain evidence="4">DSM 45055</strain>
    </source>
</reference>
<keyword evidence="4" id="KW-1185">Reference proteome</keyword>
<organism evidence="3 4">
    <name type="scientific">Streptomonospora wellingtoniae</name>
    <dbReference type="NCBI Taxonomy" id="3075544"/>
    <lineage>
        <taxon>Bacteria</taxon>
        <taxon>Bacillati</taxon>
        <taxon>Actinomycetota</taxon>
        <taxon>Actinomycetes</taxon>
        <taxon>Streptosporangiales</taxon>
        <taxon>Nocardiopsidaceae</taxon>
        <taxon>Streptomonospora</taxon>
    </lineage>
</organism>
<gene>
    <name evidence="3" type="ORF">RM446_10380</name>
</gene>
<feature type="domain" description="DUF58" evidence="2">
    <location>
        <begin position="188"/>
        <end position="250"/>
    </location>
</feature>
<evidence type="ECO:0000259" key="2">
    <source>
        <dbReference type="Pfam" id="PF01882"/>
    </source>
</evidence>
<name>A0ABU2KTA3_9ACTN</name>
<dbReference type="PANTHER" id="PTHR34351:SF1">
    <property type="entry name" value="SLR1927 PROTEIN"/>
    <property type="match status" value="1"/>
</dbReference>
<protein>
    <submittedName>
        <fullName evidence="3">DUF58 domain-containing protein</fullName>
    </submittedName>
</protein>
<evidence type="ECO:0000313" key="3">
    <source>
        <dbReference type="EMBL" id="MDT0302514.1"/>
    </source>
</evidence>
<keyword evidence="1" id="KW-1133">Transmembrane helix</keyword>
<sequence length="375" mass="38886">MPTGRGWLVAGTGALLLAAGVVSAYQELALLGGLALVAVLAAVLLVGRPPEVVTERSIPSRRSAPGAELRVRLSVRNPGRRGVQVSERIAGAGGERALGLAPLAARAAGGSGYRIAAARRGVVELGPVRAGRSDPFGLAALHRPCGGADRIWVHPRWERLRAVPVGRVADPDGAVDGARAGTLTFRTLRDYVPGDDLRHVHWRSSARLDKLVVREFVDTSQTRVCVLVDDRPTPGGDTRLDEVAGAAASILATGVHAALHCELHLVSGRGRESTAGLAPLLDLLAEAAPSAEADLGRALRLARTRPAGDTAVLVSGALSDADVRLFGQLGVHYAGLLAVVVGAEERPAAPAGLTLITAGDAAGFADRWNEAPWSR</sequence>
<keyword evidence="1" id="KW-0812">Transmembrane</keyword>
<dbReference type="Proteomes" id="UP001183226">
    <property type="component" value="Unassembled WGS sequence"/>
</dbReference>
<feature type="transmembrane region" description="Helical" evidence="1">
    <location>
        <begin position="34"/>
        <end position="53"/>
    </location>
</feature>
<evidence type="ECO:0000313" key="4">
    <source>
        <dbReference type="Proteomes" id="UP001183226"/>
    </source>
</evidence>
<dbReference type="EMBL" id="JAVREK010000009">
    <property type="protein sequence ID" value="MDT0302514.1"/>
    <property type="molecule type" value="Genomic_DNA"/>
</dbReference>
<dbReference type="RefSeq" id="WP_311545002.1">
    <property type="nucleotide sequence ID" value="NZ_JAVREK010000009.1"/>
</dbReference>
<dbReference type="Pfam" id="PF01882">
    <property type="entry name" value="DUF58"/>
    <property type="match status" value="1"/>
</dbReference>
<keyword evidence="1" id="KW-0472">Membrane</keyword>
<proteinExistence type="predicted"/>